<dbReference type="EMBL" id="CM027682">
    <property type="protein sequence ID" value="KAG0538686.1"/>
    <property type="molecule type" value="Genomic_DNA"/>
</dbReference>
<comment type="caution">
    <text evidence="1">The sequence shown here is derived from an EMBL/GenBank/DDBJ whole genome shotgun (WGS) entry which is preliminary data.</text>
</comment>
<reference evidence="1" key="1">
    <citation type="journal article" date="2019" name="BMC Genomics">
        <title>A new reference genome for Sorghum bicolor reveals high levels of sequence similarity between sweet and grain genotypes: implications for the genetics of sugar metabolism.</title>
        <authorList>
            <person name="Cooper E.A."/>
            <person name="Brenton Z.W."/>
            <person name="Flinn B.S."/>
            <person name="Jenkins J."/>
            <person name="Shu S."/>
            <person name="Flowers D."/>
            <person name="Luo F."/>
            <person name="Wang Y."/>
            <person name="Xia P."/>
            <person name="Barry K."/>
            <person name="Daum C."/>
            <person name="Lipzen A."/>
            <person name="Yoshinaga Y."/>
            <person name="Schmutz J."/>
            <person name="Saski C."/>
            <person name="Vermerris W."/>
            <person name="Kresovich S."/>
        </authorList>
    </citation>
    <scope>NUCLEOTIDE SEQUENCE</scope>
</reference>
<reference evidence="1" key="2">
    <citation type="submission" date="2020-10" db="EMBL/GenBank/DDBJ databases">
        <authorList>
            <person name="Cooper E.A."/>
            <person name="Brenton Z.W."/>
            <person name="Flinn B.S."/>
            <person name="Jenkins J."/>
            <person name="Shu S."/>
            <person name="Flowers D."/>
            <person name="Luo F."/>
            <person name="Wang Y."/>
            <person name="Xia P."/>
            <person name="Barry K."/>
            <person name="Daum C."/>
            <person name="Lipzen A."/>
            <person name="Yoshinaga Y."/>
            <person name="Schmutz J."/>
            <person name="Saski C."/>
            <person name="Vermerris W."/>
            <person name="Kresovich S."/>
        </authorList>
    </citation>
    <scope>NUCLEOTIDE SEQUENCE</scope>
</reference>
<accession>A0A921RGF6</accession>
<name>A0A921RGF6_SORBI</name>
<gene>
    <name evidence="1" type="ORF">BDA96_03G258000</name>
</gene>
<evidence type="ECO:0000313" key="2">
    <source>
        <dbReference type="Proteomes" id="UP000807115"/>
    </source>
</evidence>
<dbReference type="AlphaFoldDB" id="A0A921RGF6"/>
<dbReference type="Proteomes" id="UP000807115">
    <property type="component" value="Chromosome 3"/>
</dbReference>
<evidence type="ECO:0000313" key="1">
    <source>
        <dbReference type="EMBL" id="KAG0538686.1"/>
    </source>
</evidence>
<proteinExistence type="predicted"/>
<sequence length="123" mass="13607">MSLPYAQLWKFILIASSMSRLWWPFYSAILGVMKEVCFCQFTSSPVATIGASRLLFIPIDGVGIRKPRHSVRIAGAARPSPPLLPLPGPGSSLSKKNCKKLCFKLRSGFHRCASLVIKRHGHD</sequence>
<organism evidence="1 2">
    <name type="scientific">Sorghum bicolor</name>
    <name type="common">Sorghum</name>
    <name type="synonym">Sorghum vulgare</name>
    <dbReference type="NCBI Taxonomy" id="4558"/>
    <lineage>
        <taxon>Eukaryota</taxon>
        <taxon>Viridiplantae</taxon>
        <taxon>Streptophyta</taxon>
        <taxon>Embryophyta</taxon>
        <taxon>Tracheophyta</taxon>
        <taxon>Spermatophyta</taxon>
        <taxon>Magnoliopsida</taxon>
        <taxon>Liliopsida</taxon>
        <taxon>Poales</taxon>
        <taxon>Poaceae</taxon>
        <taxon>PACMAD clade</taxon>
        <taxon>Panicoideae</taxon>
        <taxon>Andropogonodae</taxon>
        <taxon>Andropogoneae</taxon>
        <taxon>Sorghinae</taxon>
        <taxon>Sorghum</taxon>
    </lineage>
</organism>
<protein>
    <submittedName>
        <fullName evidence="1">Uncharacterized protein</fullName>
    </submittedName>
</protein>